<evidence type="ECO:0000259" key="6">
    <source>
        <dbReference type="PROSITE" id="PS51203"/>
    </source>
</evidence>
<dbReference type="InterPro" id="IPR037895">
    <property type="entry name" value="NUDCD1"/>
</dbReference>
<protein>
    <recommendedName>
        <fullName evidence="3">NudC domain-containing protein 1</fullName>
    </recommendedName>
</protein>
<evidence type="ECO:0000256" key="1">
    <source>
        <dbReference type="ARBA" id="ARBA00004123"/>
    </source>
</evidence>
<keyword evidence="4" id="KW-0963">Cytoplasm</keyword>
<sequence length="588" mass="63691">MFAVNRSLVNPQFEGYKLDVSDAHSVDRHGLQYPISQSTVASPLSFEEVHSRITHNHLAVLGSRLVYVDAHFRVILVQVDSEPKFSCIYELAQPTAARREYPSAAFLSSSEIFVADGAGLLYILKDYGQLIAMYQLPEPFRIHSLTTTASGTVLLVLSARHHDSATPKHIQFDLWCARFASFSAGSDEIRPLDIAWQRRGTTVPISVSYDASRNAFLVLGESLYPPIDASPSSYTPIASELAPIPRPGESLDAPPPYSWIQTSDSVTVAFPLPSSTPTSDIKVTFSPQTLTMHIKAGAGSDVPLPHYTTKRLWAGIAAGDSMWTFDRAGERAYGLLTLHIEKKDEGTRWSHVFESGDVDVPETLDPSQLYAIRESLEKYTASLRGGEDASGLGLGTGIPSLARGEADEEVDESVGRSAQITWIGAEDGAVPEWAARSSSLPGRLLSTELPGMLSPSPSIIIKNGLDGTVFALQPADEPHAPPQWSHISTYSALAFVLASKTDTRFTYHVPAKAALAFENGQRGRSGNAYIYRAAPVKDNWAKQTVLRVGEEGSLLGVAAIPTPTQTVLVGLTEKELVVIHSIPALMNS</sequence>
<evidence type="ECO:0000313" key="7">
    <source>
        <dbReference type="EMBL" id="GAT60332.1"/>
    </source>
</evidence>
<dbReference type="Pfam" id="PF04969">
    <property type="entry name" value="CS"/>
    <property type="match status" value="1"/>
</dbReference>
<evidence type="ECO:0000256" key="4">
    <source>
        <dbReference type="ARBA" id="ARBA00022490"/>
    </source>
</evidence>
<dbReference type="Proteomes" id="UP000815677">
    <property type="component" value="Unassembled WGS sequence"/>
</dbReference>
<proteinExistence type="predicted"/>
<evidence type="ECO:0000313" key="8">
    <source>
        <dbReference type="Proteomes" id="UP000815677"/>
    </source>
</evidence>
<dbReference type="EMBL" id="DF849942">
    <property type="protein sequence ID" value="GAT60332.1"/>
    <property type="molecule type" value="Genomic_DNA"/>
</dbReference>
<dbReference type="Gene3D" id="2.60.40.790">
    <property type="match status" value="1"/>
</dbReference>
<accession>A0ABQ0MAM9</accession>
<comment type="subcellular location">
    <subcellularLocation>
        <location evidence="2">Cytoplasm</location>
    </subcellularLocation>
    <subcellularLocation>
        <location evidence="1">Nucleus</location>
    </subcellularLocation>
</comment>
<evidence type="ECO:0000256" key="3">
    <source>
        <dbReference type="ARBA" id="ARBA00018915"/>
    </source>
</evidence>
<dbReference type="PROSITE" id="PS51203">
    <property type="entry name" value="CS"/>
    <property type="match status" value="1"/>
</dbReference>
<keyword evidence="5" id="KW-0539">Nucleus</keyword>
<feature type="domain" description="CS" evidence="6">
    <location>
        <begin position="252"/>
        <end position="353"/>
    </location>
</feature>
<dbReference type="InterPro" id="IPR008978">
    <property type="entry name" value="HSP20-like_chaperone"/>
</dbReference>
<gene>
    <name evidence="7" type="ORF">MCHLO_16477</name>
</gene>
<evidence type="ECO:0000256" key="5">
    <source>
        <dbReference type="ARBA" id="ARBA00023242"/>
    </source>
</evidence>
<keyword evidence="8" id="KW-1185">Reference proteome</keyword>
<name>A0ABQ0MAM9_MYCCL</name>
<organism evidence="7 8">
    <name type="scientific">Mycena chlorophos</name>
    <name type="common">Agaric fungus</name>
    <name type="synonym">Agaricus chlorophos</name>
    <dbReference type="NCBI Taxonomy" id="658473"/>
    <lineage>
        <taxon>Eukaryota</taxon>
        <taxon>Fungi</taxon>
        <taxon>Dikarya</taxon>
        <taxon>Basidiomycota</taxon>
        <taxon>Agaricomycotina</taxon>
        <taxon>Agaricomycetes</taxon>
        <taxon>Agaricomycetidae</taxon>
        <taxon>Agaricales</taxon>
        <taxon>Marasmiineae</taxon>
        <taxon>Mycenaceae</taxon>
        <taxon>Mycena</taxon>
    </lineage>
</organism>
<reference evidence="7" key="1">
    <citation type="submission" date="2014-09" db="EMBL/GenBank/DDBJ databases">
        <title>Genome sequence of the luminous mushroom Mycena chlorophos for searching fungal bioluminescence genes.</title>
        <authorList>
            <person name="Tanaka Y."/>
            <person name="Kasuga D."/>
            <person name="Oba Y."/>
            <person name="Hase S."/>
            <person name="Sato K."/>
            <person name="Oba Y."/>
            <person name="Sakakibara Y."/>
        </authorList>
    </citation>
    <scope>NUCLEOTIDE SEQUENCE</scope>
</reference>
<dbReference type="InterPro" id="IPR007052">
    <property type="entry name" value="CS_dom"/>
</dbReference>
<dbReference type="PANTHER" id="PTHR21664:SF1">
    <property type="entry name" value="NUDC DOMAIN-CONTAINING PROTEIN 1"/>
    <property type="match status" value="1"/>
</dbReference>
<dbReference type="SUPFAM" id="SSF49764">
    <property type="entry name" value="HSP20-like chaperones"/>
    <property type="match status" value="1"/>
</dbReference>
<evidence type="ECO:0000256" key="2">
    <source>
        <dbReference type="ARBA" id="ARBA00004496"/>
    </source>
</evidence>
<dbReference type="CDD" id="cd06467">
    <property type="entry name" value="p23_NUDC_like"/>
    <property type="match status" value="1"/>
</dbReference>
<dbReference type="PANTHER" id="PTHR21664">
    <property type="entry name" value="CHRONIC MYELOGENOUS LEUKEMIA TUMOR ANTIGEN 66"/>
    <property type="match status" value="1"/>
</dbReference>